<feature type="region of interest" description="Disordered" evidence="1">
    <location>
        <begin position="117"/>
        <end position="160"/>
    </location>
</feature>
<evidence type="ECO:0000256" key="1">
    <source>
        <dbReference type="SAM" id="MobiDB-lite"/>
    </source>
</evidence>
<organism evidence="2 3">
    <name type="scientific">Tamaricihabitans halophyticus</name>
    <dbReference type="NCBI Taxonomy" id="1262583"/>
    <lineage>
        <taxon>Bacteria</taxon>
        <taxon>Bacillati</taxon>
        <taxon>Actinomycetota</taxon>
        <taxon>Actinomycetes</taxon>
        <taxon>Pseudonocardiales</taxon>
        <taxon>Pseudonocardiaceae</taxon>
        <taxon>Tamaricihabitans</taxon>
    </lineage>
</organism>
<dbReference type="Proteomes" id="UP000294911">
    <property type="component" value="Unassembled WGS sequence"/>
</dbReference>
<dbReference type="Pfam" id="PF02575">
    <property type="entry name" value="YbaB_DNA_bd"/>
    <property type="match status" value="1"/>
</dbReference>
<evidence type="ECO:0000313" key="2">
    <source>
        <dbReference type="EMBL" id="TCP56126.1"/>
    </source>
</evidence>
<dbReference type="Gene3D" id="3.30.1310.10">
    <property type="entry name" value="Nucleoid-associated protein YbaB-like domain"/>
    <property type="match status" value="1"/>
</dbReference>
<accession>A0A4V2SUZ6</accession>
<evidence type="ECO:0000313" key="3">
    <source>
        <dbReference type="Proteomes" id="UP000294911"/>
    </source>
</evidence>
<name>A0A4V2SUZ6_9PSEU</name>
<sequence>MAEENTHRAQVDELLADYRRSRAQLASVHQQMAAIRQTARTPDGSVSATVGARGTLTELTISEQAYQRYRPTELAKVIVELTGQAGARALREASDALAPVLPAGTDPEALLLGTADLDATEIAPDRSKGSGKPADSTEDGEDSFAERSWLDDADAAANRR</sequence>
<protein>
    <submittedName>
        <fullName evidence="2">YbaB/EbfC DNA-binding family protein</fullName>
    </submittedName>
</protein>
<dbReference type="InterPro" id="IPR036894">
    <property type="entry name" value="YbaB-like_sf"/>
</dbReference>
<dbReference type="InterPro" id="IPR004401">
    <property type="entry name" value="YbaB/EbfC"/>
</dbReference>
<comment type="caution">
    <text evidence="2">The sequence shown here is derived from an EMBL/GenBank/DDBJ whole genome shotgun (WGS) entry which is preliminary data.</text>
</comment>
<keyword evidence="2" id="KW-0238">DNA-binding</keyword>
<dbReference type="EMBL" id="SLXQ01000001">
    <property type="protein sequence ID" value="TCP56126.1"/>
    <property type="molecule type" value="Genomic_DNA"/>
</dbReference>
<keyword evidence="3" id="KW-1185">Reference proteome</keyword>
<reference evidence="2 3" key="1">
    <citation type="submission" date="2019-03" db="EMBL/GenBank/DDBJ databases">
        <title>Genomic Encyclopedia of Type Strains, Phase IV (KMG-IV): sequencing the most valuable type-strain genomes for metagenomic binning, comparative biology and taxonomic classification.</title>
        <authorList>
            <person name="Goeker M."/>
        </authorList>
    </citation>
    <scope>NUCLEOTIDE SEQUENCE [LARGE SCALE GENOMIC DNA]</scope>
    <source>
        <strain evidence="2 3">DSM 45765</strain>
    </source>
</reference>
<dbReference type="AlphaFoldDB" id="A0A4V2SUZ6"/>
<proteinExistence type="predicted"/>
<gene>
    <name evidence="2" type="ORF">EV191_10166</name>
</gene>
<dbReference type="GO" id="GO:0003677">
    <property type="term" value="F:DNA binding"/>
    <property type="evidence" value="ECO:0007669"/>
    <property type="project" value="UniProtKB-KW"/>
</dbReference>